<reference evidence="2" key="2">
    <citation type="submission" date="2019-01" db="EMBL/GenBank/DDBJ databases">
        <authorList>
            <person name="Graves T."/>
            <person name="Eichler E.E."/>
            <person name="Wilson R.K."/>
        </authorList>
    </citation>
    <scope>NUCLEOTIDE SEQUENCE [LARGE SCALE GENOMIC DNA]</scope>
    <source>
        <strain evidence="2">17573</strain>
    </source>
</reference>
<reference evidence="3" key="1">
    <citation type="journal article" date="2007" name="Science">
        <title>Evolutionary and biomedical insights from the rhesus macaque genome.</title>
        <authorList>
            <person name="Gibbs R.A."/>
            <person name="Rogers J."/>
            <person name="Katze M.G."/>
            <person name="Bumgarner R."/>
            <person name="Weinstock G.M."/>
            <person name="Mardis E.R."/>
            <person name="Remington K.A."/>
            <person name="Strausberg R.L."/>
            <person name="Venter J.C."/>
            <person name="Wilson R.K."/>
            <person name="Batzer M.A."/>
            <person name="Bustamante C.D."/>
            <person name="Eichler E.E."/>
            <person name="Hahn M.W."/>
            <person name="Hardison R.C."/>
            <person name="Makova K.D."/>
            <person name="Miller W."/>
            <person name="Milosavljevic A."/>
            <person name="Palermo R.E."/>
            <person name="Siepel A."/>
            <person name="Sikela J.M."/>
            <person name="Attaway T."/>
            <person name="Bell S."/>
            <person name="Bernard K.E."/>
            <person name="Buhay C.J."/>
            <person name="Chandrabose M.N."/>
            <person name="Dao M."/>
            <person name="Davis C."/>
            <person name="Delehaunty K.D."/>
            <person name="Ding Y."/>
            <person name="Dinh H.H."/>
            <person name="Dugan-Rocha S."/>
            <person name="Fulton L.A."/>
            <person name="Gabisi R.A."/>
            <person name="Garner T.T."/>
            <person name="Godfrey J."/>
            <person name="Hawes A.C."/>
            <person name="Hernandez J."/>
            <person name="Hines S."/>
            <person name="Holder M."/>
            <person name="Hume J."/>
            <person name="Jhangiani S.N."/>
            <person name="Joshi V."/>
            <person name="Khan Z.M."/>
            <person name="Kirkness E.F."/>
            <person name="Cree A."/>
            <person name="Fowler R.G."/>
            <person name="Lee S."/>
            <person name="Lewis L.R."/>
            <person name="Li Z."/>
            <person name="Liu Y.-S."/>
            <person name="Moore S.M."/>
            <person name="Muzny D."/>
            <person name="Nazareth L.V."/>
            <person name="Ngo D.N."/>
            <person name="Okwuonu G.O."/>
            <person name="Pai G."/>
            <person name="Parker D."/>
            <person name="Paul H.A."/>
            <person name="Pfannkoch C."/>
            <person name="Pohl C.S."/>
            <person name="Rogers Y.-H.C."/>
            <person name="Ruiz S.J."/>
            <person name="Sabo A."/>
            <person name="Santibanez J."/>
            <person name="Schneider B.W."/>
            <person name="Smith S.M."/>
            <person name="Sodergren E."/>
            <person name="Svatek A.F."/>
            <person name="Utterback T.R."/>
            <person name="Vattathil S."/>
            <person name="Warren W."/>
            <person name="White C.S."/>
            <person name="Chinwalla A.T."/>
            <person name="Feng Y."/>
            <person name="Halpern A.L."/>
            <person name="Hillier L.W."/>
            <person name="Huang X."/>
            <person name="Minx P."/>
            <person name="Nelson J.O."/>
            <person name="Pepin K.H."/>
            <person name="Qin X."/>
            <person name="Sutton G.G."/>
            <person name="Venter E."/>
            <person name="Walenz B.P."/>
            <person name="Wallis J.W."/>
            <person name="Worley K.C."/>
            <person name="Yang S.-P."/>
            <person name="Jones S.M."/>
            <person name="Marra M.A."/>
            <person name="Rocchi M."/>
            <person name="Schein J.E."/>
            <person name="Baertsch R."/>
            <person name="Clarke L."/>
            <person name="Csuros M."/>
            <person name="Glasscock J."/>
            <person name="Harris R.A."/>
            <person name="Havlak P."/>
            <person name="Jackson A.R."/>
            <person name="Jiang H."/>
            <person name="Liu Y."/>
            <person name="Messina D.N."/>
            <person name="Shen Y."/>
            <person name="Song H.X.-Z."/>
            <person name="Wylie T."/>
            <person name="Zhang L."/>
            <person name="Birney E."/>
            <person name="Han K."/>
            <person name="Konkel M.K."/>
            <person name="Lee J."/>
            <person name="Smit A.F.A."/>
            <person name="Ullmer B."/>
            <person name="Wang H."/>
            <person name="Xing J."/>
            <person name="Burhans R."/>
            <person name="Cheng Z."/>
            <person name="Karro J.E."/>
            <person name="Ma J."/>
            <person name="Raney B."/>
            <person name="She X."/>
            <person name="Cox M.J."/>
            <person name="Demuth J.P."/>
            <person name="Dumas L.J."/>
            <person name="Han S.-G."/>
            <person name="Hopkins J."/>
            <person name="Karimpour-Fard A."/>
            <person name="Kim Y.H."/>
            <person name="Pollack J.R."/>
            <person name="Vinar T."/>
            <person name="Addo-Quaye C."/>
            <person name="Degenhardt J."/>
            <person name="Denby A."/>
            <person name="Hubisz M.J."/>
            <person name="Indap A."/>
            <person name="Kosiol C."/>
            <person name="Lahn B.T."/>
            <person name="Lawson H.A."/>
            <person name="Marklein A."/>
            <person name="Nielsen R."/>
            <person name="Vallender E.J."/>
            <person name="Clark A.G."/>
            <person name="Ferguson B."/>
            <person name="Hernandez R.D."/>
            <person name="Hirani K."/>
            <person name="Kehrer-Sawatzki H."/>
            <person name="Kolb J."/>
            <person name="Patil S."/>
            <person name="Pu L.-L."/>
            <person name="Ren Y."/>
            <person name="Smith D.G."/>
            <person name="Wheeler D.A."/>
            <person name="Schenck I."/>
            <person name="Ball E.V."/>
            <person name="Chen R."/>
            <person name="Cooper D.N."/>
            <person name="Giardine B."/>
            <person name="Hsu F."/>
            <person name="Kent W.J."/>
            <person name="Lesk A."/>
            <person name="Nelson D.L."/>
            <person name="O'brien W.E."/>
            <person name="Pruefer K."/>
            <person name="Stenson P.D."/>
            <person name="Wallace J.C."/>
            <person name="Ke H."/>
            <person name="Liu X.-M."/>
            <person name="Wang P."/>
            <person name="Xiang A.P."/>
            <person name="Yang F."/>
            <person name="Barber G.P."/>
            <person name="Haussler D."/>
            <person name="Karolchik D."/>
            <person name="Kern A.D."/>
            <person name="Kuhn R.M."/>
            <person name="Smith K.E."/>
            <person name="Zwieg A.S."/>
        </authorList>
    </citation>
    <scope>NUCLEOTIDE SEQUENCE [LARGE SCALE GENOMIC DNA]</scope>
    <source>
        <strain evidence="3">17573</strain>
    </source>
</reference>
<proteinExistence type="predicted"/>
<name>A0A5F8AQ10_MACMU</name>
<reference evidence="2" key="3">
    <citation type="submission" date="2025-08" db="UniProtKB">
        <authorList>
            <consortium name="Ensembl"/>
        </authorList>
    </citation>
    <scope>IDENTIFICATION</scope>
    <source>
        <strain evidence="2">17573</strain>
    </source>
</reference>
<accession>A0A5F8AQ10</accession>
<dbReference type="PANTHER" id="PTHR12138:SF152">
    <property type="entry name" value="C2H2-TYPE DOMAIN-CONTAINING PROTEIN"/>
    <property type="match status" value="1"/>
</dbReference>
<dbReference type="Ensembl" id="ENSMMUT00000083522.1">
    <property type="protein sequence ID" value="ENSMMUP00000079006.1"/>
    <property type="gene ID" value="ENSMMUG00000052844.1"/>
</dbReference>
<organism evidence="2 3">
    <name type="scientific">Macaca mulatta</name>
    <name type="common">Rhesus macaque</name>
    <dbReference type="NCBI Taxonomy" id="9544"/>
    <lineage>
        <taxon>Eukaryota</taxon>
        <taxon>Metazoa</taxon>
        <taxon>Chordata</taxon>
        <taxon>Craniata</taxon>
        <taxon>Vertebrata</taxon>
        <taxon>Euteleostomi</taxon>
        <taxon>Mammalia</taxon>
        <taxon>Eutheria</taxon>
        <taxon>Euarchontoglires</taxon>
        <taxon>Primates</taxon>
        <taxon>Haplorrhini</taxon>
        <taxon>Catarrhini</taxon>
        <taxon>Cercopithecidae</taxon>
        <taxon>Cercopithecinae</taxon>
        <taxon>Macaca</taxon>
    </lineage>
</organism>
<dbReference type="Proteomes" id="UP000006718">
    <property type="component" value="Chromosome 16"/>
</dbReference>
<protein>
    <submittedName>
        <fullName evidence="2">Uncharacterized protein</fullName>
    </submittedName>
</protein>
<feature type="compositionally biased region" description="Basic and acidic residues" evidence="1">
    <location>
        <begin position="169"/>
        <end position="180"/>
    </location>
</feature>
<dbReference type="PANTHER" id="PTHR12138">
    <property type="entry name" value="PRIMATE-EXPANDED PROTEIN FAMILY"/>
    <property type="match status" value="1"/>
</dbReference>
<dbReference type="InParanoid" id="A0A5F8AQ10"/>
<evidence type="ECO:0000313" key="3">
    <source>
        <dbReference type="Proteomes" id="UP000006718"/>
    </source>
</evidence>
<feature type="region of interest" description="Disordered" evidence="1">
    <location>
        <begin position="161"/>
        <end position="188"/>
    </location>
</feature>
<dbReference type="VEuPathDB" id="HostDB:ENSMMUG00000052844"/>
<dbReference type="GeneTree" id="ENSGT01120000271815"/>
<dbReference type="Bgee" id="ENSMMUG00000052844">
    <property type="expression patterns" value="Expressed in ileum and 20 other cell types or tissues"/>
</dbReference>
<dbReference type="PRINTS" id="PR02045">
    <property type="entry name" value="F138DOMAIN"/>
</dbReference>
<dbReference type="AlphaFoldDB" id="A0A5F8AQ10"/>
<reference evidence="2" key="4">
    <citation type="submission" date="2025-09" db="UniProtKB">
        <authorList>
            <consortium name="Ensembl"/>
        </authorList>
    </citation>
    <scope>IDENTIFICATION</scope>
    <source>
        <strain evidence="2">17573</strain>
    </source>
</reference>
<keyword evidence="3" id="KW-1185">Reference proteome</keyword>
<evidence type="ECO:0000313" key="2">
    <source>
        <dbReference type="Ensembl" id="ENSMMUP00000079006.1"/>
    </source>
</evidence>
<evidence type="ECO:0000256" key="1">
    <source>
        <dbReference type="SAM" id="MobiDB-lite"/>
    </source>
</evidence>
<sequence>MHAHCTSPFRNRRFSKQCLPICHTMHTDIVCPTTFFYKCCLRVIKDFLPVFKKHLLILFIFQSLALLPRLECSGMKSAHCNLCPPDSSDSPASASQVAGITGAHHHTWLIFVFLVETRFHHVGQAGLELLTSRDSPASASQSARITGVSHHARPRWYNLKNSAPGPFRAESRPVDTDRKRTNVPSSVFHSHMGCRKSGQIFPLRGC</sequence>